<feature type="compositionally biased region" description="Basic residues" evidence="1">
    <location>
        <begin position="13"/>
        <end position="23"/>
    </location>
</feature>
<organism evidence="2">
    <name type="scientific">Ceratitis capitata</name>
    <name type="common">Mediterranean fruit fly</name>
    <name type="synonym">Tephritis capitata</name>
    <dbReference type="NCBI Taxonomy" id="7213"/>
    <lineage>
        <taxon>Eukaryota</taxon>
        <taxon>Metazoa</taxon>
        <taxon>Ecdysozoa</taxon>
        <taxon>Arthropoda</taxon>
        <taxon>Hexapoda</taxon>
        <taxon>Insecta</taxon>
        <taxon>Pterygota</taxon>
        <taxon>Neoptera</taxon>
        <taxon>Endopterygota</taxon>
        <taxon>Diptera</taxon>
        <taxon>Brachycera</taxon>
        <taxon>Muscomorpha</taxon>
        <taxon>Tephritoidea</taxon>
        <taxon>Tephritidae</taxon>
        <taxon>Ceratitis</taxon>
        <taxon>Ceratitis</taxon>
    </lineage>
</organism>
<dbReference type="GeneID" id="105664515"/>
<dbReference type="EMBL" id="GAMC01010842">
    <property type="protein sequence ID" value="JAB95713.1"/>
    <property type="molecule type" value="mRNA"/>
</dbReference>
<proteinExistence type="evidence at transcript level"/>
<dbReference type="RefSeq" id="XP_012154588.1">
    <property type="nucleotide sequence ID" value="XM_012299198.2"/>
</dbReference>
<feature type="compositionally biased region" description="Polar residues" evidence="1">
    <location>
        <begin position="1"/>
        <end position="12"/>
    </location>
</feature>
<dbReference type="KEGG" id="ccat:105664515"/>
<feature type="region of interest" description="Disordered" evidence="1">
    <location>
        <begin position="1"/>
        <end position="23"/>
    </location>
</feature>
<reference evidence="2" key="2">
    <citation type="journal article" date="2014" name="BMC Genomics">
        <title>A genomic perspective to assessing quality of mass-reared SIT flies used in Mediterranean fruit fly (Ceratitis capitata) eradication in California.</title>
        <authorList>
            <person name="Calla B."/>
            <person name="Hall B."/>
            <person name="Hou S."/>
            <person name="Geib S.M."/>
        </authorList>
    </citation>
    <scope>NUCLEOTIDE SEQUENCE</scope>
</reference>
<dbReference type="EMBL" id="GAMC01010840">
    <property type="protein sequence ID" value="JAB95715.1"/>
    <property type="molecule type" value="mRNA"/>
</dbReference>
<protein>
    <submittedName>
        <fullName evidence="2">Uncharacterized protein</fullName>
    </submittedName>
</protein>
<accession>W8B3L5</accession>
<reference evidence="2" key="1">
    <citation type="submission" date="2013-07" db="EMBL/GenBank/DDBJ databases">
        <authorList>
            <person name="Geib S."/>
        </authorList>
    </citation>
    <scope>NUCLEOTIDE SEQUENCE</scope>
</reference>
<evidence type="ECO:0000256" key="1">
    <source>
        <dbReference type="SAM" id="MobiDB-lite"/>
    </source>
</evidence>
<dbReference type="AlphaFoldDB" id="W8B3L5"/>
<evidence type="ECO:0000313" key="2">
    <source>
        <dbReference type="EMBL" id="JAB95715.1"/>
    </source>
</evidence>
<name>W8B3L5_CERCA</name>
<sequence length="309" mass="36151">MSSAQNRISLVSTRRKRRVRKKPRRPVDYISVEEWNFLKNLCDDQSRGFLERFVNTMRGFEKEKSVVLTRVCLCKRHMKKKRKKKKETPKETPKELPKVPLTNCFSDDGCRMPCGTSYPPLTWKPLRQALAVKYGLRPAAVGQNNIRKSPQKLHELRSFDISKGYRSQLGAERLGDVLPHQDLLQKIGAQQQRGPTTAGRKYSMSRVNLGASDAPKTLSPTLKARHATAKEHKNLSALIEHLSQHYTHINETEAQRLYEEQMRRLYAEAEFQHYMHQIYGNPYDLDQPWPWLDFFSTEIGDKYRRRFSY</sequence>